<dbReference type="STRING" id="1817863.A2Y62_16075"/>
<keyword evidence="1" id="KW-0812">Transmembrane</keyword>
<gene>
    <name evidence="3" type="ORF">A2Y62_16075</name>
</gene>
<dbReference type="EMBL" id="MFGW01000008">
    <property type="protein sequence ID" value="OGF68239.1"/>
    <property type="molecule type" value="Genomic_DNA"/>
</dbReference>
<evidence type="ECO:0000259" key="2">
    <source>
        <dbReference type="Pfam" id="PF02517"/>
    </source>
</evidence>
<feature type="transmembrane region" description="Helical" evidence="1">
    <location>
        <begin position="45"/>
        <end position="67"/>
    </location>
</feature>
<dbReference type="InterPro" id="IPR003675">
    <property type="entry name" value="Rce1/LyrA-like_dom"/>
</dbReference>
<name>A0A1F5VXT1_9BACT</name>
<evidence type="ECO:0000313" key="3">
    <source>
        <dbReference type="EMBL" id="OGF68239.1"/>
    </source>
</evidence>
<evidence type="ECO:0000256" key="1">
    <source>
        <dbReference type="SAM" id="Phobius"/>
    </source>
</evidence>
<proteinExistence type="predicted"/>
<organism evidence="3 4">
    <name type="scientific">Candidatus Fischerbacteria bacterium RBG_13_37_8</name>
    <dbReference type="NCBI Taxonomy" id="1817863"/>
    <lineage>
        <taxon>Bacteria</taxon>
        <taxon>Candidatus Fischeribacteriota</taxon>
    </lineage>
</organism>
<dbReference type="GO" id="GO:0080120">
    <property type="term" value="P:CAAX-box protein maturation"/>
    <property type="evidence" value="ECO:0007669"/>
    <property type="project" value="UniProtKB-ARBA"/>
</dbReference>
<dbReference type="Pfam" id="PF02517">
    <property type="entry name" value="Rce1-like"/>
    <property type="match status" value="1"/>
</dbReference>
<feature type="domain" description="CAAX prenyl protease 2/Lysostaphin resistance protein A-like" evidence="2">
    <location>
        <begin position="3"/>
        <end position="59"/>
    </location>
</feature>
<dbReference type="AlphaFoldDB" id="A0A1F5VXT1"/>
<comment type="caution">
    <text evidence="3">The sequence shown here is derived from an EMBL/GenBank/DDBJ whole genome shotgun (WGS) entry which is preliminary data.</text>
</comment>
<keyword evidence="1" id="KW-1133">Transmembrane helix</keyword>
<evidence type="ECO:0000313" key="4">
    <source>
        <dbReference type="Proteomes" id="UP000178943"/>
    </source>
</evidence>
<dbReference type="Proteomes" id="UP000178943">
    <property type="component" value="Unassembled WGS sequence"/>
</dbReference>
<dbReference type="GO" id="GO:0004175">
    <property type="term" value="F:endopeptidase activity"/>
    <property type="evidence" value="ECO:0007669"/>
    <property type="project" value="UniProtKB-ARBA"/>
</dbReference>
<reference evidence="3 4" key="1">
    <citation type="journal article" date="2016" name="Nat. Commun.">
        <title>Thousands of microbial genomes shed light on interconnected biogeochemical processes in an aquifer system.</title>
        <authorList>
            <person name="Anantharaman K."/>
            <person name="Brown C.T."/>
            <person name="Hug L.A."/>
            <person name="Sharon I."/>
            <person name="Castelle C.J."/>
            <person name="Probst A.J."/>
            <person name="Thomas B.C."/>
            <person name="Singh A."/>
            <person name="Wilkins M.J."/>
            <person name="Karaoz U."/>
            <person name="Brodie E.L."/>
            <person name="Williams K.H."/>
            <person name="Hubbard S.S."/>
            <person name="Banfield J.F."/>
        </authorList>
    </citation>
    <scope>NUCLEOTIDE SEQUENCE [LARGE SCALE GENOMIC DNA]</scope>
</reference>
<accession>A0A1F5VXT1</accession>
<protein>
    <recommendedName>
        <fullName evidence="2">CAAX prenyl protease 2/Lysostaphin resistance protein A-like domain-containing protein</fullName>
    </recommendedName>
</protein>
<keyword evidence="1" id="KW-0472">Membrane</keyword>
<sequence length="68" mass="7381">MGKLTAVVISACLFGLIHLYRGPVHVGWTAICGLIMALYYLRFGRVAPLILAHYLTNALQVVVAALAR</sequence>